<dbReference type="PANTHER" id="PTHR37485">
    <property type="entry name" value="CELL DIVISION PROTEIN FTSB"/>
    <property type="match status" value="1"/>
</dbReference>
<keyword evidence="9" id="KW-1185">Reference proteome</keyword>
<feature type="topological domain" description="Cytoplasmic" evidence="7">
    <location>
        <begin position="1"/>
        <end position="3"/>
    </location>
</feature>
<keyword evidence="6 7" id="KW-0131">Cell cycle</keyword>
<dbReference type="PANTHER" id="PTHR37485:SF1">
    <property type="entry name" value="CELL DIVISION PROTEIN FTSB"/>
    <property type="match status" value="1"/>
</dbReference>
<dbReference type="Proteomes" id="UP000269923">
    <property type="component" value="Unassembled WGS sequence"/>
</dbReference>
<comment type="similarity">
    <text evidence="7">Belongs to the FtsB family.</text>
</comment>
<dbReference type="STRING" id="1121352.GCA_000620925_00784"/>
<evidence type="ECO:0000256" key="1">
    <source>
        <dbReference type="ARBA" id="ARBA00022475"/>
    </source>
</evidence>
<name>A0A3P2A9V7_9NEIS</name>
<keyword evidence="7" id="KW-0997">Cell inner membrane</keyword>
<evidence type="ECO:0000256" key="4">
    <source>
        <dbReference type="ARBA" id="ARBA00022989"/>
    </source>
</evidence>
<dbReference type="HAMAP" id="MF_00599">
    <property type="entry name" value="FtsB"/>
    <property type="match status" value="1"/>
</dbReference>
<keyword evidence="4 7" id="KW-1133">Transmembrane helix</keyword>
<dbReference type="GO" id="GO:0005886">
    <property type="term" value="C:plasma membrane"/>
    <property type="evidence" value="ECO:0007669"/>
    <property type="project" value="UniProtKB-SubCell"/>
</dbReference>
<feature type="coiled-coil region" evidence="7">
    <location>
        <begin position="23"/>
        <end position="71"/>
    </location>
</feature>
<comment type="caution">
    <text evidence="8">The sequence shown here is derived from an EMBL/GenBank/DDBJ whole genome shotgun (WGS) entry which is preliminary data.</text>
</comment>
<evidence type="ECO:0000256" key="2">
    <source>
        <dbReference type="ARBA" id="ARBA00022618"/>
    </source>
</evidence>
<keyword evidence="3 7" id="KW-0812">Transmembrane</keyword>
<dbReference type="InterPro" id="IPR007060">
    <property type="entry name" value="FtsL/DivIC"/>
</dbReference>
<dbReference type="OrthoDB" id="7061211at2"/>
<reference evidence="8 9" key="1">
    <citation type="submission" date="2018-11" db="EMBL/GenBank/DDBJ databases">
        <title>Genomes From Bacteria Associated with the Canine Oral Cavity: a Test Case for Automated Genome-Based Taxonomic Assignment.</title>
        <authorList>
            <person name="Coil D.A."/>
            <person name="Jospin G."/>
            <person name="Darling A.E."/>
            <person name="Wallis C."/>
            <person name="Davis I.J."/>
            <person name="Harris S."/>
            <person name="Eisen J.A."/>
            <person name="Holcombe L.J."/>
            <person name="O'Flynn C."/>
        </authorList>
    </citation>
    <scope>NUCLEOTIDE SEQUENCE [LARGE SCALE GENOMIC DNA]</scope>
    <source>
        <strain evidence="8 9">COT-280</strain>
    </source>
</reference>
<comment type="function">
    <text evidence="7">Essential cell division protein. May link together the upstream cell division proteins, which are predominantly cytoplasmic, with the downstream cell division proteins, which are predominantly periplasmic.</text>
</comment>
<evidence type="ECO:0000256" key="7">
    <source>
        <dbReference type="HAMAP-Rule" id="MF_00599"/>
    </source>
</evidence>
<dbReference type="GO" id="GO:0043093">
    <property type="term" value="P:FtsZ-dependent cytokinesis"/>
    <property type="evidence" value="ECO:0007669"/>
    <property type="project" value="UniProtKB-UniRule"/>
</dbReference>
<dbReference type="GO" id="GO:0032153">
    <property type="term" value="C:cell division site"/>
    <property type="evidence" value="ECO:0007669"/>
    <property type="project" value="UniProtKB-UniRule"/>
</dbReference>
<keyword evidence="2 7" id="KW-0132">Cell division</keyword>
<organism evidence="8 9">
    <name type="scientific">Conchiformibius steedae</name>
    <dbReference type="NCBI Taxonomy" id="153493"/>
    <lineage>
        <taxon>Bacteria</taxon>
        <taxon>Pseudomonadati</taxon>
        <taxon>Pseudomonadota</taxon>
        <taxon>Betaproteobacteria</taxon>
        <taxon>Neisseriales</taxon>
        <taxon>Neisseriaceae</taxon>
        <taxon>Conchiformibius</taxon>
    </lineage>
</organism>
<evidence type="ECO:0000256" key="5">
    <source>
        <dbReference type="ARBA" id="ARBA00023136"/>
    </source>
</evidence>
<evidence type="ECO:0000313" key="8">
    <source>
        <dbReference type="EMBL" id="RRD91030.1"/>
    </source>
</evidence>
<gene>
    <name evidence="7" type="primary">ftsB</name>
    <name evidence="8" type="ORF">EII21_03520</name>
</gene>
<comment type="subcellular location">
    <subcellularLocation>
        <location evidence="7">Cell inner membrane</location>
        <topology evidence="7">Single-pass type II membrane protein</topology>
    </subcellularLocation>
    <text evidence="7">Localizes to the division septum.</text>
</comment>
<protein>
    <recommendedName>
        <fullName evidence="7">Cell division protein FtsB</fullName>
    </recommendedName>
</protein>
<comment type="subunit">
    <text evidence="7">Part of a complex composed of FtsB, FtsL and FtsQ.</text>
</comment>
<dbReference type="InterPro" id="IPR023081">
    <property type="entry name" value="Cell_div_FtsB"/>
</dbReference>
<dbReference type="EMBL" id="RQYC01000003">
    <property type="protein sequence ID" value="RRD91030.1"/>
    <property type="molecule type" value="Genomic_DNA"/>
</dbReference>
<dbReference type="RefSeq" id="WP_027021651.1">
    <property type="nucleotide sequence ID" value="NZ_CAMIGD010000281.1"/>
</dbReference>
<keyword evidence="7" id="KW-0175">Coiled coil</keyword>
<sequence length="89" mass="10542">MKYISAILAFVFLGLQYQIWFHNKGLRSQYSEMRQKAQAAQEQNRRLVQRNQELKAEVDDLKNGYEAVTEIARSQLHYIQAGETFYKIQ</sequence>
<evidence type="ECO:0000256" key="3">
    <source>
        <dbReference type="ARBA" id="ARBA00022692"/>
    </source>
</evidence>
<evidence type="ECO:0000256" key="6">
    <source>
        <dbReference type="ARBA" id="ARBA00023306"/>
    </source>
</evidence>
<proteinExistence type="inferred from homology"/>
<dbReference type="GO" id="GO:0030428">
    <property type="term" value="C:cell septum"/>
    <property type="evidence" value="ECO:0007669"/>
    <property type="project" value="TreeGrafter"/>
</dbReference>
<feature type="topological domain" description="Periplasmic" evidence="7">
    <location>
        <begin position="22"/>
        <end position="89"/>
    </location>
</feature>
<accession>A0A3P2A9V7</accession>
<keyword evidence="1 7" id="KW-1003">Cell membrane</keyword>
<dbReference type="AlphaFoldDB" id="A0A3P2A9V7"/>
<keyword evidence="5 7" id="KW-0472">Membrane</keyword>
<evidence type="ECO:0000313" key="9">
    <source>
        <dbReference type="Proteomes" id="UP000269923"/>
    </source>
</evidence>
<dbReference type="Pfam" id="PF04977">
    <property type="entry name" value="DivIC"/>
    <property type="match status" value="1"/>
</dbReference>